<comment type="catalytic activity">
    <reaction evidence="7">
        <text>L-threonyl-[protein] + ATP = O-phospho-L-threonyl-[protein] + ADP + H(+)</text>
        <dbReference type="Rhea" id="RHEA:46608"/>
        <dbReference type="Rhea" id="RHEA-COMP:11060"/>
        <dbReference type="Rhea" id="RHEA-COMP:11605"/>
        <dbReference type="ChEBI" id="CHEBI:15378"/>
        <dbReference type="ChEBI" id="CHEBI:30013"/>
        <dbReference type="ChEBI" id="CHEBI:30616"/>
        <dbReference type="ChEBI" id="CHEBI:61977"/>
        <dbReference type="ChEBI" id="CHEBI:456216"/>
        <dbReference type="EC" id="2.7.11.1"/>
    </reaction>
</comment>
<evidence type="ECO:0000256" key="5">
    <source>
        <dbReference type="ARBA" id="ARBA00022777"/>
    </source>
</evidence>
<dbReference type="InterPro" id="IPR051420">
    <property type="entry name" value="Ser_Thr_Kinases_DiverseReg"/>
</dbReference>
<dbReference type="AlphaFoldDB" id="A0AAD2A0D8"/>
<dbReference type="PANTHER" id="PTHR48005:SF44">
    <property type="entry name" value="MDIS1-INTERACTING RECEPTOR LIKE KINASE 2-LIKE ISOFORM X1"/>
    <property type="match status" value="1"/>
</dbReference>
<gene>
    <name evidence="9" type="ORF">FPE_LOCUS26129</name>
</gene>
<keyword evidence="4" id="KW-0547">Nucleotide-binding</keyword>
<comment type="catalytic activity">
    <reaction evidence="8">
        <text>L-seryl-[protein] + ATP = O-phospho-L-seryl-[protein] + ADP + H(+)</text>
        <dbReference type="Rhea" id="RHEA:17989"/>
        <dbReference type="Rhea" id="RHEA-COMP:9863"/>
        <dbReference type="Rhea" id="RHEA-COMP:11604"/>
        <dbReference type="ChEBI" id="CHEBI:15378"/>
        <dbReference type="ChEBI" id="CHEBI:29999"/>
        <dbReference type="ChEBI" id="CHEBI:30616"/>
        <dbReference type="ChEBI" id="CHEBI:83421"/>
        <dbReference type="ChEBI" id="CHEBI:456216"/>
        <dbReference type="EC" id="2.7.11.1"/>
    </reaction>
</comment>
<dbReference type="GO" id="GO:0005524">
    <property type="term" value="F:ATP binding"/>
    <property type="evidence" value="ECO:0007669"/>
    <property type="project" value="UniProtKB-KW"/>
</dbReference>
<evidence type="ECO:0000256" key="3">
    <source>
        <dbReference type="ARBA" id="ARBA00022679"/>
    </source>
</evidence>
<dbReference type="Proteomes" id="UP000834106">
    <property type="component" value="Chromosome 16"/>
</dbReference>
<protein>
    <recommendedName>
        <fullName evidence="1">non-specific serine/threonine protein kinase</fullName>
        <ecNumber evidence="1">2.7.11.1</ecNumber>
    </recommendedName>
</protein>
<keyword evidence="3" id="KW-0808">Transferase</keyword>
<evidence type="ECO:0000256" key="4">
    <source>
        <dbReference type="ARBA" id="ARBA00022741"/>
    </source>
</evidence>
<dbReference type="GO" id="GO:0004674">
    <property type="term" value="F:protein serine/threonine kinase activity"/>
    <property type="evidence" value="ECO:0007669"/>
    <property type="project" value="UniProtKB-KW"/>
</dbReference>
<keyword evidence="10" id="KW-1185">Reference proteome</keyword>
<evidence type="ECO:0000313" key="9">
    <source>
        <dbReference type="EMBL" id="CAI9778699.1"/>
    </source>
</evidence>
<evidence type="ECO:0000256" key="7">
    <source>
        <dbReference type="ARBA" id="ARBA00047899"/>
    </source>
</evidence>
<dbReference type="PANTHER" id="PTHR48005">
    <property type="entry name" value="LEUCINE RICH REPEAT KINASE 2"/>
    <property type="match status" value="1"/>
</dbReference>
<accession>A0AAD2A0D8</accession>
<evidence type="ECO:0000256" key="8">
    <source>
        <dbReference type="ARBA" id="ARBA00048679"/>
    </source>
</evidence>
<dbReference type="EC" id="2.7.11.1" evidence="1"/>
<evidence type="ECO:0000256" key="6">
    <source>
        <dbReference type="ARBA" id="ARBA00022840"/>
    </source>
</evidence>
<proteinExistence type="predicted"/>
<evidence type="ECO:0000256" key="2">
    <source>
        <dbReference type="ARBA" id="ARBA00022527"/>
    </source>
</evidence>
<organism evidence="9 10">
    <name type="scientific">Fraxinus pennsylvanica</name>
    <dbReference type="NCBI Taxonomy" id="56036"/>
    <lineage>
        <taxon>Eukaryota</taxon>
        <taxon>Viridiplantae</taxon>
        <taxon>Streptophyta</taxon>
        <taxon>Embryophyta</taxon>
        <taxon>Tracheophyta</taxon>
        <taxon>Spermatophyta</taxon>
        <taxon>Magnoliopsida</taxon>
        <taxon>eudicotyledons</taxon>
        <taxon>Gunneridae</taxon>
        <taxon>Pentapetalae</taxon>
        <taxon>asterids</taxon>
        <taxon>lamiids</taxon>
        <taxon>Lamiales</taxon>
        <taxon>Oleaceae</taxon>
        <taxon>Oleeae</taxon>
        <taxon>Fraxinus</taxon>
    </lineage>
</organism>
<reference evidence="9" key="1">
    <citation type="submission" date="2023-05" db="EMBL/GenBank/DDBJ databases">
        <authorList>
            <person name="Huff M."/>
        </authorList>
    </citation>
    <scope>NUCLEOTIDE SEQUENCE</scope>
</reference>
<evidence type="ECO:0000313" key="10">
    <source>
        <dbReference type="Proteomes" id="UP000834106"/>
    </source>
</evidence>
<sequence>MGQHPGEFISFLSSSTTTAALQSNSDLFLKDLLDQRLSPPTGQIADGVVFLVTIALACTRASPQSRPNMRFVAQELSAKTQAYFPEPLGAITIGKITNFQK</sequence>
<evidence type="ECO:0000256" key="1">
    <source>
        <dbReference type="ARBA" id="ARBA00012513"/>
    </source>
</evidence>
<name>A0AAD2A0D8_9LAMI</name>
<keyword evidence="5" id="KW-0418">Kinase</keyword>
<keyword evidence="6" id="KW-0067">ATP-binding</keyword>
<dbReference type="EMBL" id="OU503051">
    <property type="protein sequence ID" value="CAI9778699.1"/>
    <property type="molecule type" value="Genomic_DNA"/>
</dbReference>
<keyword evidence="2" id="KW-0723">Serine/threonine-protein kinase</keyword>